<dbReference type="CDD" id="cd18575">
    <property type="entry name" value="ABC_6TM_bac_exporter_ABCB8_10_like"/>
    <property type="match status" value="1"/>
</dbReference>
<feature type="transmembrane region" description="Helical" evidence="7">
    <location>
        <begin position="155"/>
        <end position="173"/>
    </location>
</feature>
<evidence type="ECO:0000256" key="4">
    <source>
        <dbReference type="ARBA" id="ARBA00022840"/>
    </source>
</evidence>
<keyword evidence="2 7" id="KW-0812">Transmembrane</keyword>
<evidence type="ECO:0000256" key="1">
    <source>
        <dbReference type="ARBA" id="ARBA00004651"/>
    </source>
</evidence>
<dbReference type="GO" id="GO:0005524">
    <property type="term" value="F:ATP binding"/>
    <property type="evidence" value="ECO:0007669"/>
    <property type="project" value="UniProtKB-KW"/>
</dbReference>
<dbReference type="SUPFAM" id="SSF90123">
    <property type="entry name" value="ABC transporter transmembrane region"/>
    <property type="match status" value="1"/>
</dbReference>
<organism evidence="10 11">
    <name type="scientific">Shewanella surugensis</name>
    <dbReference type="NCBI Taxonomy" id="212020"/>
    <lineage>
        <taxon>Bacteria</taxon>
        <taxon>Pseudomonadati</taxon>
        <taxon>Pseudomonadota</taxon>
        <taxon>Gammaproteobacteria</taxon>
        <taxon>Alteromonadales</taxon>
        <taxon>Shewanellaceae</taxon>
        <taxon>Shewanella</taxon>
    </lineage>
</organism>
<dbReference type="Pfam" id="PF00005">
    <property type="entry name" value="ABC_tran"/>
    <property type="match status" value="1"/>
</dbReference>
<evidence type="ECO:0000313" key="11">
    <source>
        <dbReference type="Proteomes" id="UP001203423"/>
    </source>
</evidence>
<dbReference type="PANTHER" id="PTHR43394:SF1">
    <property type="entry name" value="ATP-BINDING CASSETTE SUB-FAMILY B MEMBER 10, MITOCHONDRIAL"/>
    <property type="match status" value="1"/>
</dbReference>
<dbReference type="InterPro" id="IPR039421">
    <property type="entry name" value="Type_1_exporter"/>
</dbReference>
<feature type="transmembrane region" description="Helical" evidence="7">
    <location>
        <begin position="54"/>
        <end position="75"/>
    </location>
</feature>
<gene>
    <name evidence="10" type="ORF">L2764_17655</name>
</gene>
<dbReference type="InterPro" id="IPR017871">
    <property type="entry name" value="ABC_transporter-like_CS"/>
</dbReference>
<dbReference type="Proteomes" id="UP001203423">
    <property type="component" value="Unassembled WGS sequence"/>
</dbReference>
<dbReference type="InterPro" id="IPR036640">
    <property type="entry name" value="ABC1_TM_sf"/>
</dbReference>
<dbReference type="InterPro" id="IPR011918">
    <property type="entry name" value="ABC_MsbA_ATP-bd"/>
</dbReference>
<keyword evidence="6 7" id="KW-0472">Membrane</keyword>
<evidence type="ECO:0000259" key="8">
    <source>
        <dbReference type="PROSITE" id="PS50893"/>
    </source>
</evidence>
<dbReference type="SMART" id="SM00382">
    <property type="entry name" value="AAA"/>
    <property type="match status" value="1"/>
</dbReference>
<evidence type="ECO:0000256" key="5">
    <source>
        <dbReference type="ARBA" id="ARBA00022989"/>
    </source>
</evidence>
<dbReference type="Gene3D" id="3.40.50.300">
    <property type="entry name" value="P-loop containing nucleotide triphosphate hydrolases"/>
    <property type="match status" value="1"/>
</dbReference>
<keyword evidence="11" id="KW-1185">Reference proteome</keyword>
<comment type="caution">
    <text evidence="10">The sequence shown here is derived from an EMBL/GenBank/DDBJ whole genome shotgun (WGS) entry which is preliminary data.</text>
</comment>
<feature type="domain" description="ABC transporter" evidence="8">
    <location>
        <begin position="332"/>
        <end position="568"/>
    </location>
</feature>
<feature type="transmembrane region" description="Helical" evidence="7">
    <location>
        <begin position="271"/>
        <end position="292"/>
    </location>
</feature>
<sequence>MPIFAFIRPYKLMAVSALLALLLTAGVSLSLGQGVKFIVDNGFIAGSKAQLSDAIFVLMGLISLLAVGTFTRFYLMSWLGERVSGDIRKAVFNQIVTLHPSYFEENRSGEIMSRLTTDTVLLQSIIGSSFSMALRSMFMLIGGLIMLLITSVKLTLFVIICVPLILVPMIIFGRRVRTLAASSQDAIADIGTYAGEIIQNIKVVQGYTHESREQAAFGAEVEKAFEVAKHRVQQRSFLIAVVIFLTFSAISMMLWVGGMDVLSGKMTGGELGAFIFYAIMVAMSVATISEVYGELQRAAGSATRLLELLKVESTILEPKIPQDIQHHHEMVLEFKNGDFYYPSQPNIAALKGINLQIPKGKVVAFVGPSGAGKTTLFELFQRFYDPQQGHIIFNGVDLTLLNLTVLRQAMGMVPQQPVLFSTDVWHNIRYGRPNATDEDVIDAAKRAHAHEFIERLPQGYQSYLGEQGVRLSGGQKQRIALARAILKDPEVLLLDEATSALDADSEYHVQAALKELMQNRTTLIIAHRLATVVHADMIVVMDQGQIVDTGSHQSLLKTSSLYKRLCELQFDRIEKSQAS</sequence>
<evidence type="ECO:0000313" key="10">
    <source>
        <dbReference type="EMBL" id="MCL1126254.1"/>
    </source>
</evidence>
<evidence type="ECO:0000256" key="3">
    <source>
        <dbReference type="ARBA" id="ARBA00022741"/>
    </source>
</evidence>
<dbReference type="SUPFAM" id="SSF52540">
    <property type="entry name" value="P-loop containing nucleoside triphosphate hydrolases"/>
    <property type="match status" value="1"/>
</dbReference>
<reference evidence="10 11" key="1">
    <citation type="submission" date="2022-01" db="EMBL/GenBank/DDBJ databases">
        <title>Whole genome-based taxonomy of the Shewanellaceae.</title>
        <authorList>
            <person name="Martin-Rodriguez A.J."/>
        </authorList>
    </citation>
    <scope>NUCLEOTIDE SEQUENCE [LARGE SCALE GENOMIC DNA]</scope>
    <source>
        <strain evidence="10 11">DSM 17177</strain>
    </source>
</reference>
<dbReference type="InterPro" id="IPR027417">
    <property type="entry name" value="P-loop_NTPase"/>
</dbReference>
<dbReference type="PROSITE" id="PS00211">
    <property type="entry name" value="ABC_TRANSPORTER_1"/>
    <property type="match status" value="1"/>
</dbReference>
<evidence type="ECO:0000256" key="6">
    <source>
        <dbReference type="ARBA" id="ARBA00023136"/>
    </source>
</evidence>
<comment type="subcellular location">
    <subcellularLocation>
        <location evidence="1">Cell membrane</location>
        <topology evidence="1">Multi-pass membrane protein</topology>
    </subcellularLocation>
</comment>
<proteinExistence type="predicted"/>
<name>A0ABT0LEX2_9GAMM</name>
<dbReference type="NCBIfam" id="TIGR02204">
    <property type="entry name" value="MsbA_rel"/>
    <property type="match status" value="1"/>
</dbReference>
<dbReference type="PANTHER" id="PTHR43394">
    <property type="entry name" value="ATP-DEPENDENT PERMEASE MDL1, MITOCHONDRIAL"/>
    <property type="match status" value="1"/>
</dbReference>
<dbReference type="Pfam" id="PF00664">
    <property type="entry name" value="ABC_membrane"/>
    <property type="match status" value="1"/>
</dbReference>
<dbReference type="PROSITE" id="PS50893">
    <property type="entry name" value="ABC_TRANSPORTER_2"/>
    <property type="match status" value="1"/>
</dbReference>
<dbReference type="EMBL" id="JAKIKS010000080">
    <property type="protein sequence ID" value="MCL1126254.1"/>
    <property type="molecule type" value="Genomic_DNA"/>
</dbReference>
<feature type="transmembrane region" description="Helical" evidence="7">
    <location>
        <begin position="237"/>
        <end position="259"/>
    </location>
</feature>
<evidence type="ECO:0000256" key="7">
    <source>
        <dbReference type="SAM" id="Phobius"/>
    </source>
</evidence>
<protein>
    <submittedName>
        <fullName evidence="10">ATP-binding cassette domain-containing protein</fullName>
    </submittedName>
</protein>
<accession>A0ABT0LEX2</accession>
<feature type="transmembrane region" description="Helical" evidence="7">
    <location>
        <begin position="132"/>
        <end position="149"/>
    </location>
</feature>
<keyword evidence="3" id="KW-0547">Nucleotide-binding</keyword>
<dbReference type="InterPro" id="IPR003593">
    <property type="entry name" value="AAA+_ATPase"/>
</dbReference>
<evidence type="ECO:0000259" key="9">
    <source>
        <dbReference type="PROSITE" id="PS50929"/>
    </source>
</evidence>
<dbReference type="InterPro" id="IPR003439">
    <property type="entry name" value="ABC_transporter-like_ATP-bd"/>
</dbReference>
<feature type="domain" description="ABC transmembrane type-1" evidence="9">
    <location>
        <begin position="17"/>
        <end position="297"/>
    </location>
</feature>
<dbReference type="Gene3D" id="1.20.1560.10">
    <property type="entry name" value="ABC transporter type 1, transmembrane domain"/>
    <property type="match status" value="1"/>
</dbReference>
<dbReference type="InterPro" id="IPR011527">
    <property type="entry name" value="ABC1_TM_dom"/>
</dbReference>
<evidence type="ECO:0000256" key="2">
    <source>
        <dbReference type="ARBA" id="ARBA00022692"/>
    </source>
</evidence>
<keyword evidence="5 7" id="KW-1133">Transmembrane helix</keyword>
<keyword evidence="4 10" id="KW-0067">ATP-binding</keyword>
<dbReference type="PROSITE" id="PS50929">
    <property type="entry name" value="ABC_TM1F"/>
    <property type="match status" value="1"/>
</dbReference>